<sequence>MHPVHHHTRPRPQRNTRAQNPTGPPPPPHSPVPTRVPALSTRIKRATKFPLALLLSLSPLFRPFLSPWLHKERVEGIEEHTPGCLILAPRPLPLLGAPLTRSTVHEEEDTHRGARCSS</sequence>
<comment type="caution">
    <text evidence="2">The sequence shown here is derived from an EMBL/GenBank/DDBJ whole genome shotgun (WGS) entry which is preliminary data.</text>
</comment>
<feature type="compositionally biased region" description="Pro residues" evidence="1">
    <location>
        <begin position="22"/>
        <end position="31"/>
    </location>
</feature>
<gene>
    <name evidence="2" type="ORF">Taro_025688</name>
</gene>
<feature type="region of interest" description="Disordered" evidence="1">
    <location>
        <begin position="1"/>
        <end position="39"/>
    </location>
</feature>
<protein>
    <submittedName>
        <fullName evidence="2">Uncharacterized protein</fullName>
    </submittedName>
</protein>
<proteinExistence type="predicted"/>
<keyword evidence="3" id="KW-1185">Reference proteome</keyword>
<evidence type="ECO:0000313" key="3">
    <source>
        <dbReference type="Proteomes" id="UP000652761"/>
    </source>
</evidence>
<evidence type="ECO:0000313" key="2">
    <source>
        <dbReference type="EMBL" id="MQL93050.1"/>
    </source>
</evidence>
<dbReference type="AlphaFoldDB" id="A0A843VHA3"/>
<evidence type="ECO:0000256" key="1">
    <source>
        <dbReference type="SAM" id="MobiDB-lite"/>
    </source>
</evidence>
<accession>A0A843VHA3</accession>
<dbReference type="EMBL" id="NMUH01001512">
    <property type="protein sequence ID" value="MQL93050.1"/>
    <property type="molecule type" value="Genomic_DNA"/>
</dbReference>
<dbReference type="Proteomes" id="UP000652761">
    <property type="component" value="Unassembled WGS sequence"/>
</dbReference>
<name>A0A843VHA3_COLES</name>
<feature type="compositionally biased region" description="Basic residues" evidence="1">
    <location>
        <begin position="1"/>
        <end position="14"/>
    </location>
</feature>
<reference evidence="2" key="1">
    <citation type="submission" date="2017-07" db="EMBL/GenBank/DDBJ databases">
        <title>Taro Niue Genome Assembly and Annotation.</title>
        <authorList>
            <person name="Atibalentja N."/>
            <person name="Keating K."/>
            <person name="Fields C.J."/>
        </authorList>
    </citation>
    <scope>NUCLEOTIDE SEQUENCE</scope>
    <source>
        <strain evidence="2">Niue_2</strain>
        <tissue evidence="2">Leaf</tissue>
    </source>
</reference>
<organism evidence="2 3">
    <name type="scientific">Colocasia esculenta</name>
    <name type="common">Wild taro</name>
    <name type="synonym">Arum esculentum</name>
    <dbReference type="NCBI Taxonomy" id="4460"/>
    <lineage>
        <taxon>Eukaryota</taxon>
        <taxon>Viridiplantae</taxon>
        <taxon>Streptophyta</taxon>
        <taxon>Embryophyta</taxon>
        <taxon>Tracheophyta</taxon>
        <taxon>Spermatophyta</taxon>
        <taxon>Magnoliopsida</taxon>
        <taxon>Liliopsida</taxon>
        <taxon>Araceae</taxon>
        <taxon>Aroideae</taxon>
        <taxon>Colocasieae</taxon>
        <taxon>Colocasia</taxon>
    </lineage>
</organism>